<accession>A0AAD9JQ77</accession>
<dbReference type="AlphaFoldDB" id="A0AAD9JQ77"/>
<dbReference type="PANTHER" id="PTHR10252:SF79">
    <property type="entry name" value="DNA POLYMERASE EPSILON SUBUNIT 4"/>
    <property type="match status" value="1"/>
</dbReference>
<dbReference type="EMBL" id="JAODUP010000209">
    <property type="protein sequence ID" value="KAK2156605.1"/>
    <property type="molecule type" value="Genomic_DNA"/>
</dbReference>
<evidence type="ECO:0000256" key="3">
    <source>
        <dbReference type="SAM" id="MobiDB-lite"/>
    </source>
</evidence>
<organism evidence="5 6">
    <name type="scientific">Paralvinella palmiformis</name>
    <dbReference type="NCBI Taxonomy" id="53620"/>
    <lineage>
        <taxon>Eukaryota</taxon>
        <taxon>Metazoa</taxon>
        <taxon>Spiralia</taxon>
        <taxon>Lophotrochozoa</taxon>
        <taxon>Annelida</taxon>
        <taxon>Polychaeta</taxon>
        <taxon>Sedentaria</taxon>
        <taxon>Canalipalpata</taxon>
        <taxon>Terebellida</taxon>
        <taxon>Terebelliformia</taxon>
        <taxon>Alvinellidae</taxon>
        <taxon>Paralvinella</taxon>
    </lineage>
</organism>
<dbReference type="PANTHER" id="PTHR10252">
    <property type="entry name" value="HISTONE-LIKE TRANSCRIPTION FACTOR CCAAT-RELATED"/>
    <property type="match status" value="1"/>
</dbReference>
<name>A0AAD9JQ77_9ANNE</name>
<comment type="caution">
    <text evidence="5">The sequence shown here is derived from an EMBL/GenBank/DDBJ whole genome shotgun (WGS) entry which is preliminary data.</text>
</comment>
<dbReference type="GO" id="GO:0006261">
    <property type="term" value="P:DNA-templated DNA replication"/>
    <property type="evidence" value="ECO:0007669"/>
    <property type="project" value="TreeGrafter"/>
</dbReference>
<evidence type="ECO:0000313" key="5">
    <source>
        <dbReference type="EMBL" id="KAK2156605.1"/>
    </source>
</evidence>
<proteinExistence type="predicted"/>
<dbReference type="CDD" id="cd22929">
    <property type="entry name" value="HFD_POLE4-like"/>
    <property type="match status" value="1"/>
</dbReference>
<dbReference type="SUPFAM" id="SSF47113">
    <property type="entry name" value="Histone-fold"/>
    <property type="match status" value="1"/>
</dbReference>
<protein>
    <recommendedName>
        <fullName evidence="4">Transcription factor CBF/NF-Y/archaeal histone domain-containing protein</fullName>
    </recommendedName>
</protein>
<dbReference type="Proteomes" id="UP001208570">
    <property type="component" value="Unassembled WGS sequence"/>
</dbReference>
<keyword evidence="2" id="KW-0539">Nucleus</keyword>
<dbReference type="Gene3D" id="1.10.20.10">
    <property type="entry name" value="Histone, subunit A"/>
    <property type="match status" value="1"/>
</dbReference>
<dbReference type="Pfam" id="PF00808">
    <property type="entry name" value="CBFD_NFYB_HMF"/>
    <property type="match status" value="1"/>
</dbReference>
<evidence type="ECO:0000313" key="6">
    <source>
        <dbReference type="Proteomes" id="UP001208570"/>
    </source>
</evidence>
<evidence type="ECO:0000256" key="1">
    <source>
        <dbReference type="ARBA" id="ARBA00004123"/>
    </source>
</evidence>
<gene>
    <name evidence="5" type="ORF">LSH36_209g05064</name>
</gene>
<evidence type="ECO:0000259" key="4">
    <source>
        <dbReference type="Pfam" id="PF00808"/>
    </source>
</evidence>
<feature type="domain" description="Transcription factor CBF/NF-Y/archaeal histone" evidence="4">
    <location>
        <begin position="32"/>
        <end position="91"/>
    </location>
</feature>
<dbReference type="GO" id="GO:0046982">
    <property type="term" value="F:protein heterodimerization activity"/>
    <property type="evidence" value="ECO:0007669"/>
    <property type="project" value="InterPro"/>
</dbReference>
<dbReference type="GO" id="GO:0008622">
    <property type="term" value="C:epsilon DNA polymerase complex"/>
    <property type="evidence" value="ECO:0007669"/>
    <property type="project" value="TreeGrafter"/>
</dbReference>
<evidence type="ECO:0000256" key="2">
    <source>
        <dbReference type="ARBA" id="ARBA00023242"/>
    </source>
</evidence>
<keyword evidence="6" id="KW-1185">Reference proteome</keyword>
<sequence>MAGVETLADVPESRENDDSDLTQSEKTERVVKLPLTRIKHIMKMDPDVTLASQDAVVMIAKATELFIQEISKEAYIFTSQSKRKTVQRKDLGTLES</sequence>
<comment type="subcellular location">
    <subcellularLocation>
        <location evidence="1">Nucleus</location>
    </subcellularLocation>
</comment>
<dbReference type="InterPro" id="IPR050568">
    <property type="entry name" value="Transcr_DNA_Rep_Reg"/>
</dbReference>
<reference evidence="5" key="1">
    <citation type="journal article" date="2023" name="Mol. Biol. Evol.">
        <title>Third-Generation Sequencing Reveals the Adaptive Role of the Epigenome in Three Deep-Sea Polychaetes.</title>
        <authorList>
            <person name="Perez M."/>
            <person name="Aroh O."/>
            <person name="Sun Y."/>
            <person name="Lan Y."/>
            <person name="Juniper S.K."/>
            <person name="Young C.R."/>
            <person name="Angers B."/>
            <person name="Qian P.Y."/>
        </authorList>
    </citation>
    <scope>NUCLEOTIDE SEQUENCE</scope>
    <source>
        <strain evidence="5">P08H-3</strain>
    </source>
</reference>
<dbReference type="InterPro" id="IPR003958">
    <property type="entry name" value="CBFA_NFYB_domain"/>
</dbReference>
<feature type="region of interest" description="Disordered" evidence="3">
    <location>
        <begin position="1"/>
        <end position="28"/>
    </location>
</feature>
<dbReference type="InterPro" id="IPR009072">
    <property type="entry name" value="Histone-fold"/>
</dbReference>